<evidence type="ECO:0000256" key="1">
    <source>
        <dbReference type="ARBA" id="ARBA00023015"/>
    </source>
</evidence>
<keyword evidence="6" id="KW-1185">Reference proteome</keyword>
<proteinExistence type="predicted"/>
<dbReference type="SMART" id="SM00342">
    <property type="entry name" value="HTH_ARAC"/>
    <property type="match status" value="1"/>
</dbReference>
<reference evidence="5 6" key="1">
    <citation type="journal article" date="2013" name="Genome Announc.">
        <title>Complete genome sequence of Simiduia agarivorans SA1(T), a marine bacterium able to degrade a variety of polysaccharides.</title>
        <authorList>
            <person name="Lin S.Y."/>
            <person name="Shieh W.Y."/>
            <person name="Chen J.S."/>
            <person name="Tang S.L."/>
        </authorList>
    </citation>
    <scope>NUCLEOTIDE SEQUENCE [LARGE SCALE GENOMIC DNA]</scope>
    <source>
        <strain evidence="6">DSM 21679 / JCM 13881 / BCRC 17597 / SA1</strain>
    </source>
</reference>
<gene>
    <name evidence="5" type="ordered locus">M5M_14120</name>
</gene>
<dbReference type="Pfam" id="PF12833">
    <property type="entry name" value="HTH_18"/>
    <property type="match status" value="1"/>
</dbReference>
<evidence type="ECO:0000256" key="2">
    <source>
        <dbReference type="ARBA" id="ARBA00023125"/>
    </source>
</evidence>
<organism evidence="5 6">
    <name type="scientific">Simiduia agarivorans (strain DSM 21679 / JCM 13881 / BCRC 17597 / SA1)</name>
    <dbReference type="NCBI Taxonomy" id="1117647"/>
    <lineage>
        <taxon>Bacteria</taxon>
        <taxon>Pseudomonadati</taxon>
        <taxon>Pseudomonadota</taxon>
        <taxon>Gammaproteobacteria</taxon>
        <taxon>Cellvibrionales</taxon>
        <taxon>Cellvibrionaceae</taxon>
        <taxon>Simiduia</taxon>
    </lineage>
</organism>
<sequence>MNHSVAHHYVEHLLVGAEHLGFSRSTLLAPLARKPDCLAAIARGERLPVDDYVLLMQHVWALTGDETGGYSARALKPGTFAMMCHACIGTANLRKAYERAGRFFTLVSDDIQLSLTENDSEASFIFSQQPPPPAPLSNLFYMETLALIFIRWASWLIDKKLLVARIDFEAPSPGPEAEQEAEAIFGIQPHYGQTRNQVTFASRFLEERIQQTEASLKLFLEQAPASLLSHYRRDASVSAQVRKFLHQAVDQGGTGEEFSLEQVADALHLTSQTLRRRLKEEGNSFQEIKDAVRCRLAIHFLLHDALPAQDIAYKMGFSDPSVFYKAFKRWTGLTPGAYKDSKQRK</sequence>
<dbReference type="AlphaFoldDB" id="K4KNZ1"/>
<dbReference type="HOGENOM" id="CLU_047522_0_0_6"/>
<dbReference type="EMBL" id="CP003746">
    <property type="protein sequence ID" value="AFU99960.2"/>
    <property type="molecule type" value="Genomic_DNA"/>
</dbReference>
<dbReference type="Gene3D" id="1.10.10.60">
    <property type="entry name" value="Homeodomain-like"/>
    <property type="match status" value="1"/>
</dbReference>
<feature type="domain" description="HTH araC/xylS-type" evidence="4">
    <location>
        <begin position="239"/>
        <end position="341"/>
    </location>
</feature>
<keyword evidence="3" id="KW-0804">Transcription</keyword>
<evidence type="ECO:0000313" key="5">
    <source>
        <dbReference type="EMBL" id="AFU99960.2"/>
    </source>
</evidence>
<dbReference type="InterPro" id="IPR020449">
    <property type="entry name" value="Tscrpt_reg_AraC-type_HTH"/>
</dbReference>
<dbReference type="STRING" id="1117647.M5M_14120"/>
<evidence type="ECO:0000259" key="4">
    <source>
        <dbReference type="PROSITE" id="PS01124"/>
    </source>
</evidence>
<dbReference type="eggNOG" id="COG2207">
    <property type="taxonomic scope" value="Bacteria"/>
</dbReference>
<dbReference type="SUPFAM" id="SSF46689">
    <property type="entry name" value="Homeodomain-like"/>
    <property type="match status" value="1"/>
</dbReference>
<dbReference type="RefSeq" id="WP_016389563.1">
    <property type="nucleotide sequence ID" value="NC_018868.3"/>
</dbReference>
<dbReference type="Pfam" id="PF12625">
    <property type="entry name" value="Arabinose_bd"/>
    <property type="match status" value="1"/>
</dbReference>
<protein>
    <submittedName>
        <fullName evidence="5">AraC family transcriptional regulator</fullName>
    </submittedName>
</protein>
<dbReference type="GO" id="GO:0000976">
    <property type="term" value="F:transcription cis-regulatory region binding"/>
    <property type="evidence" value="ECO:0007669"/>
    <property type="project" value="TreeGrafter"/>
</dbReference>
<dbReference type="KEGG" id="saga:M5M_14120"/>
<evidence type="ECO:0000313" key="6">
    <source>
        <dbReference type="Proteomes" id="UP000000466"/>
    </source>
</evidence>
<dbReference type="InterPro" id="IPR009057">
    <property type="entry name" value="Homeodomain-like_sf"/>
</dbReference>
<evidence type="ECO:0000256" key="3">
    <source>
        <dbReference type="ARBA" id="ARBA00023163"/>
    </source>
</evidence>
<accession>K4KNZ1</accession>
<keyword evidence="1" id="KW-0805">Transcription regulation</keyword>
<dbReference type="Proteomes" id="UP000000466">
    <property type="component" value="Chromosome"/>
</dbReference>
<dbReference type="PROSITE" id="PS01124">
    <property type="entry name" value="HTH_ARAC_FAMILY_2"/>
    <property type="match status" value="1"/>
</dbReference>
<dbReference type="InterPro" id="IPR018060">
    <property type="entry name" value="HTH_AraC"/>
</dbReference>
<dbReference type="PANTHER" id="PTHR47894">
    <property type="entry name" value="HTH-TYPE TRANSCRIPTIONAL REGULATOR GADX"/>
    <property type="match status" value="1"/>
</dbReference>
<dbReference type="GO" id="GO:0005829">
    <property type="term" value="C:cytosol"/>
    <property type="evidence" value="ECO:0007669"/>
    <property type="project" value="TreeGrafter"/>
</dbReference>
<keyword evidence="2" id="KW-0238">DNA-binding</keyword>
<name>K4KNZ1_SIMAS</name>
<dbReference type="OrthoDB" id="5582699at2"/>
<dbReference type="PRINTS" id="PR00032">
    <property type="entry name" value="HTHARAC"/>
</dbReference>
<dbReference type="PANTHER" id="PTHR47894:SF1">
    <property type="entry name" value="HTH-TYPE TRANSCRIPTIONAL REGULATOR VQSM"/>
    <property type="match status" value="1"/>
</dbReference>
<dbReference type="InterPro" id="IPR032687">
    <property type="entry name" value="AraC-type_N"/>
</dbReference>
<dbReference type="GO" id="GO:0003700">
    <property type="term" value="F:DNA-binding transcription factor activity"/>
    <property type="evidence" value="ECO:0007669"/>
    <property type="project" value="InterPro"/>
</dbReference>